<comment type="caution">
    <text evidence="6">The sequence shown here is derived from an EMBL/GenBank/DDBJ whole genome shotgun (WGS) entry which is preliminary data.</text>
</comment>
<feature type="transmembrane region" description="Helical" evidence="5">
    <location>
        <begin position="6"/>
        <end position="27"/>
    </location>
</feature>
<feature type="transmembrane region" description="Helical" evidence="5">
    <location>
        <begin position="64"/>
        <end position="83"/>
    </location>
</feature>
<reference evidence="6 7" key="1">
    <citation type="submission" date="2023-07" db="EMBL/GenBank/DDBJ databases">
        <title>Genomic Encyclopedia of Type Strains, Phase IV (KMG-IV): sequencing the most valuable type-strain genomes for metagenomic binning, comparative biology and taxonomic classification.</title>
        <authorList>
            <person name="Goeker M."/>
        </authorList>
    </citation>
    <scope>NUCLEOTIDE SEQUENCE [LARGE SCALE GENOMIC DNA]</scope>
    <source>
        <strain evidence="6 7">DSM 3770</strain>
    </source>
</reference>
<dbReference type="PANTHER" id="PTHR30249:SF16">
    <property type="entry name" value="INNER MEMBRANE PROTEIN"/>
    <property type="match status" value="1"/>
</dbReference>
<feature type="transmembrane region" description="Helical" evidence="5">
    <location>
        <begin position="39"/>
        <end position="58"/>
    </location>
</feature>
<accession>A0ABU0LCG3</accession>
<keyword evidence="4 5" id="KW-0472">Membrane</keyword>
<keyword evidence="2 5" id="KW-0812">Transmembrane</keyword>
<dbReference type="PANTHER" id="PTHR30249">
    <property type="entry name" value="PUTATIVE SEROTONIN TRANSPORTER"/>
    <property type="match status" value="1"/>
</dbReference>
<feature type="transmembrane region" description="Helical" evidence="5">
    <location>
        <begin position="95"/>
        <end position="120"/>
    </location>
</feature>
<keyword evidence="6" id="KW-0378">Hydrolase</keyword>
<dbReference type="InterPro" id="IPR007300">
    <property type="entry name" value="CidB/LrgB"/>
</dbReference>
<keyword evidence="3 5" id="KW-1133">Transmembrane helix</keyword>
<evidence type="ECO:0000313" key="6">
    <source>
        <dbReference type="EMBL" id="MDQ0504811.1"/>
    </source>
</evidence>
<feature type="transmembrane region" description="Helical" evidence="5">
    <location>
        <begin position="183"/>
        <end position="202"/>
    </location>
</feature>
<sequence>MPALDAVEATLFWSAVTIGCYLVARFIARRWRFWWTSPLLLTPVMVGLVAVSLNAGYAEYIRSTHWLVLMLGPATVAFAIPIYEQRAVIRRHWPVLLLGVLVGSSIAMVAAFFMASWLGLSSTVQLSLMPRSTSTPFAMAVSDDIGGLPDLTAVFVILTGVCGAALGELLLKVMPLRSSLARGALFGMGAHGAGVAKAHQIGGEEGSIAGLVMVLAGLFNVMMAPVVAFLLR</sequence>
<dbReference type="Proteomes" id="UP001241747">
    <property type="component" value="Unassembled WGS sequence"/>
</dbReference>
<organism evidence="6 7">
    <name type="scientific">Xanthobacter agilis</name>
    <dbReference type="NCBI Taxonomy" id="47492"/>
    <lineage>
        <taxon>Bacteria</taxon>
        <taxon>Pseudomonadati</taxon>
        <taxon>Pseudomonadota</taxon>
        <taxon>Alphaproteobacteria</taxon>
        <taxon>Hyphomicrobiales</taxon>
        <taxon>Xanthobacteraceae</taxon>
        <taxon>Xanthobacter</taxon>
    </lineage>
</organism>
<dbReference type="Pfam" id="PF04172">
    <property type="entry name" value="LrgB"/>
    <property type="match status" value="1"/>
</dbReference>
<gene>
    <name evidence="6" type="ORF">QOZ94_001593</name>
</gene>
<dbReference type="RefSeq" id="WP_237346775.1">
    <property type="nucleotide sequence ID" value="NZ_JABWGX010000023.1"/>
</dbReference>
<protein>
    <submittedName>
        <fullName evidence="6">Murein hydrolase (TIGR00659 family)</fullName>
    </submittedName>
</protein>
<evidence type="ECO:0000256" key="3">
    <source>
        <dbReference type="ARBA" id="ARBA00022989"/>
    </source>
</evidence>
<evidence type="ECO:0000313" key="7">
    <source>
        <dbReference type="Proteomes" id="UP001241747"/>
    </source>
</evidence>
<evidence type="ECO:0000256" key="1">
    <source>
        <dbReference type="ARBA" id="ARBA00004141"/>
    </source>
</evidence>
<evidence type="ECO:0000256" key="5">
    <source>
        <dbReference type="SAM" id="Phobius"/>
    </source>
</evidence>
<feature type="transmembrane region" description="Helical" evidence="5">
    <location>
        <begin position="151"/>
        <end position="171"/>
    </location>
</feature>
<comment type="subcellular location">
    <subcellularLocation>
        <location evidence="1">Membrane</location>
        <topology evidence="1">Multi-pass membrane protein</topology>
    </subcellularLocation>
</comment>
<name>A0ABU0LCG3_XANAG</name>
<keyword evidence="7" id="KW-1185">Reference proteome</keyword>
<proteinExistence type="predicted"/>
<dbReference type="EMBL" id="JAUSVY010000003">
    <property type="protein sequence ID" value="MDQ0504811.1"/>
    <property type="molecule type" value="Genomic_DNA"/>
</dbReference>
<dbReference type="GO" id="GO:0016787">
    <property type="term" value="F:hydrolase activity"/>
    <property type="evidence" value="ECO:0007669"/>
    <property type="project" value="UniProtKB-KW"/>
</dbReference>
<evidence type="ECO:0000256" key="2">
    <source>
        <dbReference type="ARBA" id="ARBA00022692"/>
    </source>
</evidence>
<evidence type="ECO:0000256" key="4">
    <source>
        <dbReference type="ARBA" id="ARBA00023136"/>
    </source>
</evidence>
<feature type="transmembrane region" description="Helical" evidence="5">
    <location>
        <begin position="208"/>
        <end position="231"/>
    </location>
</feature>